<name>A0A2C6KGR9_9APIC</name>
<dbReference type="Proteomes" id="UP000221165">
    <property type="component" value="Unassembled WGS sequence"/>
</dbReference>
<accession>A0A2C6KGR9</accession>
<gene>
    <name evidence="1" type="ORF">CSUI_006480</name>
</gene>
<evidence type="ECO:0000313" key="2">
    <source>
        <dbReference type="Proteomes" id="UP000221165"/>
    </source>
</evidence>
<sequence>MYVDMCMCVYNTISLHVERHVRYVLYIYVMDFSLSYHRLETEMLGFDFFFTSTLVTKSVHAWVKLTCPCLAELYCNAQPAGSSLYHLDKLLHSILRRRMRKEKGLWLGSK</sequence>
<protein>
    <submittedName>
        <fullName evidence="1">Uncharacterized protein</fullName>
    </submittedName>
</protein>
<evidence type="ECO:0000313" key="1">
    <source>
        <dbReference type="EMBL" id="PHJ19690.1"/>
    </source>
</evidence>
<dbReference type="VEuPathDB" id="ToxoDB:CSUI_006480"/>
<proteinExistence type="predicted"/>
<dbReference type="RefSeq" id="XP_067921387.1">
    <property type="nucleotide sequence ID" value="XM_068066638.1"/>
</dbReference>
<reference evidence="1 2" key="1">
    <citation type="journal article" date="2017" name="Int. J. Parasitol.">
        <title>The genome of the protozoan parasite Cystoisospora suis and a reverse vaccinology approach to identify vaccine candidates.</title>
        <authorList>
            <person name="Palmieri N."/>
            <person name="Shrestha A."/>
            <person name="Ruttkowski B."/>
            <person name="Beck T."/>
            <person name="Vogl C."/>
            <person name="Tomley F."/>
            <person name="Blake D.P."/>
            <person name="Joachim A."/>
        </authorList>
    </citation>
    <scope>NUCLEOTIDE SEQUENCE [LARGE SCALE GENOMIC DNA]</scope>
    <source>
        <strain evidence="1 2">Wien I</strain>
    </source>
</reference>
<dbReference type="GeneID" id="94429849"/>
<keyword evidence="2" id="KW-1185">Reference proteome</keyword>
<comment type="caution">
    <text evidence="1">The sequence shown here is derived from an EMBL/GenBank/DDBJ whole genome shotgun (WGS) entry which is preliminary data.</text>
</comment>
<organism evidence="1 2">
    <name type="scientific">Cystoisospora suis</name>
    <dbReference type="NCBI Taxonomy" id="483139"/>
    <lineage>
        <taxon>Eukaryota</taxon>
        <taxon>Sar</taxon>
        <taxon>Alveolata</taxon>
        <taxon>Apicomplexa</taxon>
        <taxon>Conoidasida</taxon>
        <taxon>Coccidia</taxon>
        <taxon>Eucoccidiorida</taxon>
        <taxon>Eimeriorina</taxon>
        <taxon>Sarcocystidae</taxon>
        <taxon>Cystoisospora</taxon>
    </lineage>
</organism>
<dbReference type="EMBL" id="MIGC01003278">
    <property type="protein sequence ID" value="PHJ19690.1"/>
    <property type="molecule type" value="Genomic_DNA"/>
</dbReference>
<dbReference type="AlphaFoldDB" id="A0A2C6KGR9"/>